<feature type="region of interest" description="Disordered" evidence="4">
    <location>
        <begin position="85"/>
        <end position="104"/>
    </location>
</feature>
<dbReference type="InterPro" id="IPR029058">
    <property type="entry name" value="AB_hydrolase_fold"/>
</dbReference>
<dbReference type="STRING" id="327505.A0A2H3G737"/>
<dbReference type="Gene3D" id="4.10.240.10">
    <property type="entry name" value="Zn(2)-C6 fungal-type DNA-binding domain"/>
    <property type="match status" value="1"/>
</dbReference>
<dbReference type="PROSITE" id="PS50048">
    <property type="entry name" value="ZN2_CY6_FUNGAL_2"/>
    <property type="match status" value="1"/>
</dbReference>
<dbReference type="Gene3D" id="3.40.50.1820">
    <property type="entry name" value="alpha/beta hydrolase"/>
    <property type="match status" value="1"/>
</dbReference>
<dbReference type="GO" id="GO:0005634">
    <property type="term" value="C:nucleus"/>
    <property type="evidence" value="ECO:0007669"/>
    <property type="project" value="UniProtKB-SubCell"/>
</dbReference>
<dbReference type="GO" id="GO:0006351">
    <property type="term" value="P:DNA-templated transcription"/>
    <property type="evidence" value="ECO:0007669"/>
    <property type="project" value="InterPro"/>
</dbReference>
<dbReference type="GO" id="GO:0000981">
    <property type="term" value="F:DNA-binding transcription factor activity, RNA polymerase II-specific"/>
    <property type="evidence" value="ECO:0007669"/>
    <property type="project" value="InterPro"/>
</dbReference>
<comment type="subcellular location">
    <subcellularLocation>
        <location evidence="1">Nucleus</location>
    </subcellularLocation>
</comment>
<reference evidence="6 7" key="1">
    <citation type="journal article" date="2016" name="Environ. Microbiol.">
        <title>Effector profiles distinguish formae speciales of Fusarium oxysporum.</title>
        <authorList>
            <person name="van Dam P."/>
            <person name="Fokkens L."/>
            <person name="Schmidt S.M."/>
            <person name="Linmans J.H."/>
            <person name="Kistler H.C."/>
            <person name="Ma L.J."/>
            <person name="Rep M."/>
        </authorList>
    </citation>
    <scope>NUCLEOTIDE SEQUENCE [LARGE SCALE GENOMIC DNA]</scope>
    <source>
        <strain evidence="6 7">Forc016</strain>
    </source>
</reference>
<dbReference type="Pfam" id="PF00172">
    <property type="entry name" value="Zn_clus"/>
    <property type="match status" value="1"/>
</dbReference>
<dbReference type="CDD" id="cd12148">
    <property type="entry name" value="fungal_TF_MHR"/>
    <property type="match status" value="1"/>
</dbReference>
<dbReference type="InterPro" id="IPR001138">
    <property type="entry name" value="Zn2Cys6_DnaBD"/>
</dbReference>
<evidence type="ECO:0000313" key="7">
    <source>
        <dbReference type="Proteomes" id="UP000219602"/>
    </source>
</evidence>
<keyword evidence="2" id="KW-0479">Metal-binding</keyword>
<proteinExistence type="predicted"/>
<dbReference type="GO" id="GO:0008270">
    <property type="term" value="F:zinc ion binding"/>
    <property type="evidence" value="ECO:0007669"/>
    <property type="project" value="InterPro"/>
</dbReference>
<dbReference type="PANTHER" id="PTHR31001:SF50">
    <property type="entry name" value="ZN(II)2CYS6 TRANSCRIPTION FACTOR (EUROFUNG)"/>
    <property type="match status" value="1"/>
</dbReference>
<dbReference type="SUPFAM" id="SSF53474">
    <property type="entry name" value="alpha/beta-Hydrolases"/>
    <property type="match status" value="1"/>
</dbReference>
<dbReference type="InterPro" id="IPR002925">
    <property type="entry name" value="Dienelactn_hydro"/>
</dbReference>
<evidence type="ECO:0000256" key="4">
    <source>
        <dbReference type="SAM" id="MobiDB-lite"/>
    </source>
</evidence>
<sequence>MSMNQAQAPRNCVSCKERKVRCDRRRPCFNCTKAGRECVFPTTGRILRQPQRMRREPMVRSEKEIDLMDRIRRLENVVTTLRGASQTEQDEDFTNSEMSVSDDMEQGEAIASSSATWRRHYTPSNDSADIGVMVGKERGRLYVGDGFWADMQQELDTIKHHINVPDSEDDDVDSIYTPNLQSNHRTLSNSEGSFIFSNRFMSSMKTEDLRPLPSQMLFIWQTYVENVDSSIKVLHVPTVSRMIHDSRGNFSLLPSSMEPLMFSIAFAAVNSLTKDEVQVHFRCDKKELVSRFRLGTEDSFSRADFINTKELSVVQALIIYTLLIRLEESQRYVWAITGLISRIAVAIGLHRDGSHFPDITPFEAEMRRRAWCYIYVLDFATGDFQVPGISISDAVFDTRLPSNLDDDDIHQEMTALPEAKPGHTQTTLCLLRNRITKVSKHVKTVTASMYPCRQEPDVDTIHKLDELSQYSQREFAEFLVPVPPEQPICLLTRTMAAIAVRRHELILDHIRQPSLQAKDNSLERDKQFILALGVLGDIHMLQHGLSTRRWAWQFYGFVQWQPLVLVLCRLSVAEFDAMAEHAWKVVMTTLETCTESIKEEPLWQPLFDLIQCVNRRRLQQVKSRPSADIRKHHNPSNYTRTPITLEPEPGKSGGSTLPGMVPNDLPRGAPQGKAIRITGGKHEAYLATPPPDKAKKSSAILFLPDIMGIWQNSRLLADEFASNGYLTLLLDTFNGDPLPVRAVVNDEVDISKWLAGGSTGDNPHNEPAIDPIVLDAIKVLREEYGVKKLGAVGYCFGAKYLVRHWNDGIDAGYLAHPSFVDAGELAAINGPVSIAAAETDHIFPAEKRHETEDILIKNGKQYQLTLYSKVAHGFATRCDLSKREQKWAKEQAFYQAIVWFDEHLRE</sequence>
<feature type="domain" description="Zn(2)-C6 fungal-type" evidence="5">
    <location>
        <begin position="11"/>
        <end position="40"/>
    </location>
</feature>
<dbReference type="GO" id="GO:0003677">
    <property type="term" value="F:DNA binding"/>
    <property type="evidence" value="ECO:0007669"/>
    <property type="project" value="InterPro"/>
</dbReference>
<dbReference type="EMBL" id="MABQ02000009">
    <property type="protein sequence ID" value="PCD25906.1"/>
    <property type="molecule type" value="Genomic_DNA"/>
</dbReference>
<comment type="caution">
    <text evidence="6">The sequence shown here is derived from an EMBL/GenBank/DDBJ whole genome shotgun (WGS) entry which is preliminary data.</text>
</comment>
<evidence type="ECO:0000256" key="1">
    <source>
        <dbReference type="ARBA" id="ARBA00004123"/>
    </source>
</evidence>
<feature type="compositionally biased region" description="Acidic residues" evidence="4">
    <location>
        <begin position="88"/>
        <end position="104"/>
    </location>
</feature>
<gene>
    <name evidence="6" type="ORF">AU210_012340</name>
</gene>
<evidence type="ECO:0000259" key="5">
    <source>
        <dbReference type="PROSITE" id="PS50048"/>
    </source>
</evidence>
<dbReference type="GO" id="GO:0016787">
    <property type="term" value="F:hydrolase activity"/>
    <property type="evidence" value="ECO:0007669"/>
    <property type="project" value="InterPro"/>
</dbReference>
<dbReference type="InterPro" id="IPR007219">
    <property type="entry name" value="XnlR_reg_dom"/>
</dbReference>
<name>A0A2H3G737_FUSOX</name>
<evidence type="ECO:0000256" key="3">
    <source>
        <dbReference type="ARBA" id="ARBA00023242"/>
    </source>
</evidence>
<dbReference type="SMART" id="SM00066">
    <property type="entry name" value="GAL4"/>
    <property type="match status" value="1"/>
</dbReference>
<dbReference type="AlphaFoldDB" id="A0A2H3G737"/>
<organism evidence="6 7">
    <name type="scientific">Fusarium oxysporum f. sp. radicis-cucumerinum</name>
    <dbReference type="NCBI Taxonomy" id="327505"/>
    <lineage>
        <taxon>Eukaryota</taxon>
        <taxon>Fungi</taxon>
        <taxon>Dikarya</taxon>
        <taxon>Ascomycota</taxon>
        <taxon>Pezizomycotina</taxon>
        <taxon>Sordariomycetes</taxon>
        <taxon>Hypocreomycetidae</taxon>
        <taxon>Hypocreales</taxon>
        <taxon>Nectriaceae</taxon>
        <taxon>Fusarium</taxon>
        <taxon>Fusarium oxysporum species complex</taxon>
    </lineage>
</organism>
<dbReference type="SUPFAM" id="SSF57701">
    <property type="entry name" value="Zn2/Cys6 DNA-binding domain"/>
    <property type="match status" value="1"/>
</dbReference>
<dbReference type="InterPro" id="IPR050613">
    <property type="entry name" value="Sec_Metabolite_Reg"/>
</dbReference>
<dbReference type="Pfam" id="PF01738">
    <property type="entry name" value="DLH"/>
    <property type="match status" value="1"/>
</dbReference>
<protein>
    <recommendedName>
        <fullName evidence="5">Zn(2)-C6 fungal-type domain-containing protein</fullName>
    </recommendedName>
</protein>
<dbReference type="CDD" id="cd00067">
    <property type="entry name" value="GAL4"/>
    <property type="match status" value="1"/>
</dbReference>
<accession>A0A2H3G737</accession>
<dbReference type="Pfam" id="PF04082">
    <property type="entry name" value="Fungal_trans"/>
    <property type="match status" value="1"/>
</dbReference>
<evidence type="ECO:0000313" key="6">
    <source>
        <dbReference type="EMBL" id="PCD25906.1"/>
    </source>
</evidence>
<keyword evidence="3" id="KW-0539">Nucleus</keyword>
<feature type="region of interest" description="Disordered" evidence="4">
    <location>
        <begin position="623"/>
        <end position="653"/>
    </location>
</feature>
<reference evidence="6 7" key="2">
    <citation type="journal article" date="2017" name="Sci. Rep.">
        <title>A mobile pathogenicity chromosome in Fusarium oxysporum for infection of multiple cucurbit species.</title>
        <authorList>
            <person name="van Dam P."/>
            <person name="Fokkens L."/>
            <person name="Ayukawa Y."/>
            <person name="van der Gragt M."/>
            <person name="Ter Horst A."/>
            <person name="Brankovics B."/>
            <person name="Houterman P.M."/>
            <person name="Arie T."/>
            <person name="Rep M."/>
        </authorList>
    </citation>
    <scope>NUCLEOTIDE SEQUENCE [LARGE SCALE GENOMIC DNA]</scope>
    <source>
        <strain evidence="6 7">Forc016</strain>
    </source>
</reference>
<dbReference type="InterPro" id="IPR036864">
    <property type="entry name" value="Zn2-C6_fun-type_DNA-bd_sf"/>
</dbReference>
<evidence type="ECO:0000256" key="2">
    <source>
        <dbReference type="ARBA" id="ARBA00022723"/>
    </source>
</evidence>
<dbReference type="SMART" id="SM00906">
    <property type="entry name" value="Fungal_trans"/>
    <property type="match status" value="1"/>
</dbReference>
<dbReference type="PANTHER" id="PTHR31001">
    <property type="entry name" value="UNCHARACTERIZED TRANSCRIPTIONAL REGULATORY PROTEIN"/>
    <property type="match status" value="1"/>
</dbReference>
<dbReference type="Proteomes" id="UP000219602">
    <property type="component" value="Chromosome 11"/>
</dbReference>